<organism evidence="1 2">
    <name type="scientific">Pseudolycoriella hygida</name>
    <dbReference type="NCBI Taxonomy" id="35572"/>
    <lineage>
        <taxon>Eukaryota</taxon>
        <taxon>Metazoa</taxon>
        <taxon>Ecdysozoa</taxon>
        <taxon>Arthropoda</taxon>
        <taxon>Hexapoda</taxon>
        <taxon>Insecta</taxon>
        <taxon>Pterygota</taxon>
        <taxon>Neoptera</taxon>
        <taxon>Endopterygota</taxon>
        <taxon>Diptera</taxon>
        <taxon>Nematocera</taxon>
        <taxon>Sciaroidea</taxon>
        <taxon>Sciaridae</taxon>
        <taxon>Pseudolycoriella</taxon>
    </lineage>
</organism>
<keyword evidence="2" id="KW-1185">Reference proteome</keyword>
<protein>
    <submittedName>
        <fullName evidence="1">Uncharacterized protein</fullName>
    </submittedName>
</protein>
<evidence type="ECO:0000313" key="1">
    <source>
        <dbReference type="EMBL" id="KAJ6633178.1"/>
    </source>
</evidence>
<dbReference type="Proteomes" id="UP001151699">
    <property type="component" value="Unassembled WGS sequence"/>
</dbReference>
<comment type="caution">
    <text evidence="1">The sequence shown here is derived from an EMBL/GenBank/DDBJ whole genome shotgun (WGS) entry which is preliminary data.</text>
</comment>
<sequence length="289" mass="32937">MPVFNEVIMTSENVAEDCVRPELLTIILTTSPTPSAPSTELITSVLHSLPLTLHKLDLIITFDGFTISRNDHGRLKKGQIPQSMADTYAPYIENVKSLFNTTVTEEHFDNRMHTFVSEAVNPSSMHGGHITFVRHKYRQGFGFCIKSALEYCKSKNVLVMQHDWIFVRPSPPISDLLNLMATEEEINYITFVARQTVGYKDATVIRRGDFIEDTMGCQYLSSIVSASSDEESVEKWLDFGCWLYYPHDGKDVAIRHLSGRTNLVKVEQEARIRSYINGNRMRKLNESHE</sequence>
<evidence type="ECO:0000313" key="2">
    <source>
        <dbReference type="Proteomes" id="UP001151699"/>
    </source>
</evidence>
<dbReference type="AlphaFoldDB" id="A0A9Q0RV83"/>
<gene>
    <name evidence="1" type="ORF">Bhyg_16022</name>
</gene>
<accession>A0A9Q0RV83</accession>
<proteinExistence type="predicted"/>
<dbReference type="OrthoDB" id="414322at2759"/>
<name>A0A9Q0RV83_9DIPT</name>
<reference evidence="1" key="1">
    <citation type="submission" date="2022-07" db="EMBL/GenBank/DDBJ databases">
        <authorList>
            <person name="Trinca V."/>
            <person name="Uliana J.V.C."/>
            <person name="Torres T.T."/>
            <person name="Ward R.J."/>
            <person name="Monesi N."/>
        </authorList>
    </citation>
    <scope>NUCLEOTIDE SEQUENCE</scope>
    <source>
        <strain evidence="1">HSMRA1968</strain>
        <tissue evidence="1">Whole embryos</tissue>
    </source>
</reference>
<dbReference type="EMBL" id="WJQU01002143">
    <property type="protein sequence ID" value="KAJ6633178.1"/>
    <property type="molecule type" value="Genomic_DNA"/>
</dbReference>